<evidence type="ECO:0000313" key="1">
    <source>
        <dbReference type="Proteomes" id="UP000095281"/>
    </source>
</evidence>
<keyword evidence="1" id="KW-1185">Reference proteome</keyword>
<protein>
    <submittedName>
        <fullName evidence="2">Complex I-B17</fullName>
    </submittedName>
</protein>
<evidence type="ECO:0000313" key="2">
    <source>
        <dbReference type="WBParaSite" id="MhA1_Contig952.frz3.gene15"/>
    </source>
</evidence>
<organism evidence="1 2">
    <name type="scientific">Meloidogyne hapla</name>
    <name type="common">Root-knot nematode worm</name>
    <dbReference type="NCBI Taxonomy" id="6305"/>
    <lineage>
        <taxon>Eukaryota</taxon>
        <taxon>Metazoa</taxon>
        <taxon>Ecdysozoa</taxon>
        <taxon>Nematoda</taxon>
        <taxon>Chromadorea</taxon>
        <taxon>Rhabditida</taxon>
        <taxon>Tylenchina</taxon>
        <taxon>Tylenchomorpha</taxon>
        <taxon>Tylenchoidea</taxon>
        <taxon>Meloidogynidae</taxon>
        <taxon>Meloidogyninae</taxon>
        <taxon>Meloidogyne</taxon>
    </lineage>
</organism>
<reference evidence="2" key="1">
    <citation type="submission" date="2016-11" db="UniProtKB">
        <authorList>
            <consortium name="WormBaseParasite"/>
        </authorList>
    </citation>
    <scope>IDENTIFICATION</scope>
</reference>
<dbReference type="AlphaFoldDB" id="A0A1I8C1X1"/>
<sequence>MSEYSEPLPEPGKIYPSLCPQFGGPNAKKLDKNDILEFNRLCAENKWDMLNNIPRSFWLMNAKDREIAYRIWYKMDVRIPYIEAKLFPVLHKWPRAIPYLMLNRLIFAASMFFIIPKVYEWTVPARYRCKYNPNV</sequence>
<proteinExistence type="predicted"/>
<dbReference type="Proteomes" id="UP000095281">
    <property type="component" value="Unplaced"/>
</dbReference>
<name>A0A1I8C1X1_MELHA</name>
<accession>A0A1I8C1X1</accession>
<dbReference type="WBParaSite" id="MhA1_Contig952.frz3.gene15">
    <property type="protein sequence ID" value="MhA1_Contig952.frz3.gene15"/>
    <property type="gene ID" value="MhA1_Contig952.frz3.gene15"/>
</dbReference>